<evidence type="ECO:0000313" key="1">
    <source>
        <dbReference type="EMBL" id="TWI53828.1"/>
    </source>
</evidence>
<dbReference type="OrthoDB" id="79831at2"/>
<sequence>MAAELQHVKETMAAELRSVKGTMAARIEALEARERTPLALVPTSHEVHLAKLSTYAHSLQDANVLMIKSDLWKLGYLYRQSGAYRAYRKHGELIVERSNGKTMDFYLTPRGQELLVHLHNQGKLTKKKS</sequence>
<accession>A0A562QAP8</accession>
<gene>
    <name evidence="1" type="ORF">IQ22_02438</name>
</gene>
<organism evidence="1 2">
    <name type="scientific">Pseudomonas duriflava</name>
    <dbReference type="NCBI Taxonomy" id="459528"/>
    <lineage>
        <taxon>Bacteria</taxon>
        <taxon>Pseudomonadati</taxon>
        <taxon>Pseudomonadota</taxon>
        <taxon>Gammaproteobacteria</taxon>
        <taxon>Pseudomonadales</taxon>
        <taxon>Pseudomonadaceae</taxon>
        <taxon>Pseudomonas</taxon>
    </lineage>
</organism>
<name>A0A562QAP8_9PSED</name>
<reference evidence="1 2" key="1">
    <citation type="journal article" date="2015" name="Stand. Genomic Sci.">
        <title>Genomic Encyclopedia of Bacterial and Archaeal Type Strains, Phase III: the genomes of soil and plant-associated and newly described type strains.</title>
        <authorList>
            <person name="Whitman W.B."/>
            <person name="Woyke T."/>
            <person name="Klenk H.P."/>
            <person name="Zhou Y."/>
            <person name="Lilburn T.G."/>
            <person name="Beck B.J."/>
            <person name="De Vos P."/>
            <person name="Vandamme P."/>
            <person name="Eisen J.A."/>
            <person name="Garrity G."/>
            <person name="Hugenholtz P."/>
            <person name="Kyrpides N.C."/>
        </authorList>
    </citation>
    <scope>NUCLEOTIDE SEQUENCE [LARGE SCALE GENOMIC DNA]</scope>
    <source>
        <strain evidence="1 2">CGMCC 1.6858</strain>
    </source>
</reference>
<comment type="caution">
    <text evidence="1">The sequence shown here is derived from an EMBL/GenBank/DDBJ whole genome shotgun (WGS) entry which is preliminary data.</text>
</comment>
<evidence type="ECO:0008006" key="3">
    <source>
        <dbReference type="Google" id="ProtNLM"/>
    </source>
</evidence>
<dbReference type="AlphaFoldDB" id="A0A562QAP8"/>
<proteinExistence type="predicted"/>
<keyword evidence="2" id="KW-1185">Reference proteome</keyword>
<dbReference type="Proteomes" id="UP000316905">
    <property type="component" value="Unassembled WGS sequence"/>
</dbReference>
<evidence type="ECO:0000313" key="2">
    <source>
        <dbReference type="Proteomes" id="UP000316905"/>
    </source>
</evidence>
<dbReference type="EMBL" id="VLKY01000007">
    <property type="protein sequence ID" value="TWI53828.1"/>
    <property type="molecule type" value="Genomic_DNA"/>
</dbReference>
<protein>
    <recommendedName>
        <fullName evidence="3">Phage antirepressor protein KilAC domain-containing protein</fullName>
    </recommendedName>
</protein>
<dbReference type="RefSeq" id="WP_145142019.1">
    <property type="nucleotide sequence ID" value="NZ_VLKY01000007.1"/>
</dbReference>